<dbReference type="InterPro" id="IPR036866">
    <property type="entry name" value="RibonucZ/Hydroxyglut_hydro"/>
</dbReference>
<name>A0A1D9Q4T3_SCLS1</name>
<feature type="compositionally biased region" description="Low complexity" evidence="13">
    <location>
        <begin position="624"/>
        <end position="635"/>
    </location>
</feature>
<evidence type="ECO:0000256" key="12">
    <source>
        <dbReference type="ARBA" id="ARBA00042677"/>
    </source>
</evidence>
<dbReference type="InterPro" id="IPR011084">
    <property type="entry name" value="DRMBL"/>
</dbReference>
<feature type="region of interest" description="Disordered" evidence="13">
    <location>
        <begin position="531"/>
        <end position="553"/>
    </location>
</feature>
<dbReference type="Pfam" id="PF07522">
    <property type="entry name" value="DRMBL"/>
    <property type="match status" value="1"/>
</dbReference>
<dbReference type="GO" id="GO:0004527">
    <property type="term" value="F:exonuclease activity"/>
    <property type="evidence" value="ECO:0007669"/>
    <property type="project" value="UniProtKB-KW"/>
</dbReference>
<keyword evidence="4" id="KW-0255">Endonuclease</keyword>
<organism evidence="15 16">
    <name type="scientific">Sclerotinia sclerotiorum (strain ATCC 18683 / 1980 / Ss-1)</name>
    <name type="common">White mold</name>
    <name type="synonym">Whetzelinia sclerotiorum</name>
    <dbReference type="NCBI Taxonomy" id="665079"/>
    <lineage>
        <taxon>Eukaryota</taxon>
        <taxon>Fungi</taxon>
        <taxon>Dikarya</taxon>
        <taxon>Ascomycota</taxon>
        <taxon>Pezizomycotina</taxon>
        <taxon>Leotiomycetes</taxon>
        <taxon>Helotiales</taxon>
        <taxon>Sclerotiniaceae</taxon>
        <taxon>Sclerotinia</taxon>
    </lineage>
</organism>
<evidence type="ECO:0000256" key="10">
    <source>
        <dbReference type="ARBA" id="ARBA00023242"/>
    </source>
</evidence>
<reference evidence="16" key="1">
    <citation type="journal article" date="2017" name="Genome Biol. Evol.">
        <title>The complete genome sequence of the phytopathogenic fungus Sclerotinia sclerotiorum reveals insights into the genome architecture of broad host range pathogens.</title>
        <authorList>
            <person name="Derbyshire M."/>
            <person name="Denton-Giles M."/>
            <person name="Hegedus D."/>
            <person name="Seifbarghy S."/>
            <person name="Rollins J."/>
            <person name="van Kan J."/>
            <person name="Seidl M.F."/>
            <person name="Faino L."/>
            <person name="Mbengue M."/>
            <person name="Navaud O."/>
            <person name="Raffaele S."/>
            <person name="Hammond-Kosack K."/>
            <person name="Heard S."/>
            <person name="Oliver R."/>
        </authorList>
    </citation>
    <scope>NUCLEOTIDE SEQUENCE [LARGE SCALE GENOMIC DNA]</scope>
    <source>
        <strain evidence="16">ATCC 18683 / 1980 / Ss-1</strain>
    </source>
</reference>
<protein>
    <recommendedName>
        <fullName evidence="11">Protein artemis</fullName>
    </recommendedName>
    <alternativeName>
        <fullName evidence="12">DNA cross-link repair 1C protein</fullName>
    </alternativeName>
</protein>
<proteinExistence type="inferred from homology"/>
<keyword evidence="3" id="KW-0540">Nuclease</keyword>
<dbReference type="VEuPathDB" id="FungiDB:sscle_05g047150"/>
<feature type="compositionally biased region" description="Acidic residues" evidence="13">
    <location>
        <begin position="966"/>
        <end position="975"/>
    </location>
</feature>
<dbReference type="Pfam" id="PF23023">
    <property type="entry name" value="Anti-Pycsar_Apyc1"/>
    <property type="match status" value="1"/>
</dbReference>
<evidence type="ECO:0000256" key="11">
    <source>
        <dbReference type="ARBA" id="ARBA00039759"/>
    </source>
</evidence>
<evidence type="ECO:0000313" key="15">
    <source>
        <dbReference type="EMBL" id="APA09945.1"/>
    </source>
</evidence>
<comment type="subcellular location">
    <subcellularLocation>
        <location evidence="1">Nucleus</location>
    </subcellularLocation>
</comment>
<evidence type="ECO:0000256" key="5">
    <source>
        <dbReference type="ARBA" id="ARBA00022763"/>
    </source>
</evidence>
<evidence type="ECO:0000256" key="9">
    <source>
        <dbReference type="ARBA" id="ARBA00023204"/>
    </source>
</evidence>
<dbReference type="GO" id="GO:0006281">
    <property type="term" value="P:DNA repair"/>
    <property type="evidence" value="ECO:0007669"/>
    <property type="project" value="UniProtKB-KW"/>
</dbReference>
<feature type="domain" description="DNA repair metallo-beta-lactamase" evidence="14">
    <location>
        <begin position="420"/>
        <end position="457"/>
    </location>
</feature>
<evidence type="ECO:0000313" key="16">
    <source>
        <dbReference type="Proteomes" id="UP000177798"/>
    </source>
</evidence>
<keyword evidence="6" id="KW-0378">Hydrolase</keyword>
<keyword evidence="8" id="KW-0233">DNA recombination</keyword>
<dbReference type="RefSeq" id="XP_001592877.1">
    <property type="nucleotide sequence ID" value="XM_001592827.1"/>
</dbReference>
<evidence type="ECO:0000256" key="1">
    <source>
        <dbReference type="ARBA" id="ARBA00004123"/>
    </source>
</evidence>
<keyword evidence="7" id="KW-0269">Exonuclease</keyword>
<dbReference type="EMBL" id="CP017818">
    <property type="protein sequence ID" value="APA09945.1"/>
    <property type="molecule type" value="Genomic_DNA"/>
</dbReference>
<evidence type="ECO:0000256" key="2">
    <source>
        <dbReference type="ARBA" id="ARBA00010304"/>
    </source>
</evidence>
<dbReference type="PANTHER" id="PTHR23240:SF8">
    <property type="entry name" value="PROTEIN ARTEMIS"/>
    <property type="match status" value="1"/>
</dbReference>
<dbReference type="GO" id="GO:0005634">
    <property type="term" value="C:nucleus"/>
    <property type="evidence" value="ECO:0007669"/>
    <property type="project" value="UniProtKB-SubCell"/>
</dbReference>
<keyword evidence="5" id="KW-0227">DNA damage</keyword>
<sequence>MSTFGGYMPEFPDIRVDYFCQIPGRTSPLAYFLSHVHSDHLVGLDNDRVKLPFVYCSAATKEILIRLEKRRDRLNLAQGILEKEERTYKHLKNVLKPVPLDTPTLIELAPKNEVRVTLFDANHCTGAVMFLFERENTAVLYTGDIRSEPWFVNNLTRNPFLIEYTSGMKTLDCIYLDTSNIGPMEFPTKAEGLKELIGKVRKYPPNTKFHFAAWTFGYEEVWAALSRTLDSQIHVDKYKIKLYESLRQEGSNGQLRFLAPEGPVLVGCVVGNSPKQGCLTIDESVRIHSCEKGMGFSLYGEEDVVLIRPIISRLPSGVEVEEIGIGGGWGDLVPRYEVTMDFDDVKELLETVFAETDEPIVEDIRRMLLAELSSTAGAISLDSISSLSDQISLKDLGESLLRKLAHKSSKALEEKDLHASRDDLLKVITFPYSRHSSYPELCHLVEIFKPKDVYPCTVDEENWNEGVSMEELFGDHCSASVFRHDKEMRQMMAIIVAEMKMSSQQTQTTVESKYSPMPSHHVEELTLTAAKHENRSRSSTPIPPQKSLTSTSGKLWSEEILTSSPAPPSQIDVASISQTPGSIATKSDSNSSSQASRRRTATEIISPPPLKRIRLSQGSQIDGPSSSKPTSTSAAVGEQLGLESIDKPNEDSIDLELPLTTLMEKLDTIPTLCEKAMTALMNLQNGDLEVETYISQELPNLKSINTRIDQLVSPSVLSALRMTMLSFSRETLDILSEFQSSFEGTSGVHIDVNTYFCRQFSPLQYLTQEFKQVTSYLAQPLSQRKPWDSTKSLDSMSKIFQSKANKDGDIVGHGDIFTLMYDNELAKDDGIEDGNDDHTPNHSSSLIAAGEINCGSENPPFHDPIDDITRCGDCGHEIWLDQAERFEWTPGFCTGCGAGPTPFYENADFPGALPRIFEEEDDGSEVYSQDARILIGNTHLDYQSSAYDTQDEDSQLHEEYEINSFIDDDEPDTDSNSESHTSNHESEVDYKAAFQNLQKDFNELENVYFALVDEYSQFKYDMLGTTEEEDDDEDDGEGEDVLINEYGAHVVDVLVAQGDHVVTDVVISSFRGEDSQNFGEGGNVDVDVGERERGGDGDDGDGDDDSAGENVDGASTVARSYTLSGLRGVSVEL</sequence>
<dbReference type="Proteomes" id="UP000177798">
    <property type="component" value="Chromosome 5"/>
</dbReference>
<dbReference type="GO" id="GO:0006310">
    <property type="term" value="P:DNA recombination"/>
    <property type="evidence" value="ECO:0007669"/>
    <property type="project" value="UniProtKB-KW"/>
</dbReference>
<dbReference type="GO" id="GO:0004519">
    <property type="term" value="F:endonuclease activity"/>
    <property type="evidence" value="ECO:0007669"/>
    <property type="project" value="UniProtKB-KW"/>
</dbReference>
<dbReference type="Gene3D" id="3.60.15.10">
    <property type="entry name" value="Ribonuclease Z/Hydroxyacylglutathione hydrolase-like"/>
    <property type="match status" value="1"/>
</dbReference>
<dbReference type="KEGG" id="ssl:SS1G_05799"/>
<evidence type="ECO:0000256" key="4">
    <source>
        <dbReference type="ARBA" id="ARBA00022759"/>
    </source>
</evidence>
<keyword evidence="10" id="KW-0539">Nucleus</keyword>
<dbReference type="AlphaFoldDB" id="A0A1D9Q4T3"/>
<evidence type="ECO:0000256" key="8">
    <source>
        <dbReference type="ARBA" id="ARBA00023172"/>
    </source>
</evidence>
<keyword evidence="9" id="KW-0234">DNA repair</keyword>
<dbReference type="SUPFAM" id="SSF56281">
    <property type="entry name" value="Metallo-hydrolase/oxidoreductase"/>
    <property type="match status" value="1"/>
</dbReference>
<evidence type="ECO:0000256" key="6">
    <source>
        <dbReference type="ARBA" id="ARBA00022801"/>
    </source>
</evidence>
<feature type="region of interest" description="Disordered" evidence="13">
    <location>
        <begin position="579"/>
        <end position="635"/>
    </location>
</feature>
<evidence type="ECO:0000259" key="14">
    <source>
        <dbReference type="Pfam" id="PF07522"/>
    </source>
</evidence>
<feature type="compositionally biased region" description="Low complexity" evidence="13">
    <location>
        <begin position="584"/>
        <end position="595"/>
    </location>
</feature>
<feature type="compositionally biased region" description="Acidic residues" evidence="13">
    <location>
        <begin position="1097"/>
        <end position="1107"/>
    </location>
</feature>
<dbReference type="OrthoDB" id="5561659at2759"/>
<comment type="similarity">
    <text evidence="2">Belongs to the DNA repair metallo-beta-lactamase (DRMBL) family.</text>
</comment>
<evidence type="ECO:0000256" key="7">
    <source>
        <dbReference type="ARBA" id="ARBA00022839"/>
    </source>
</evidence>
<evidence type="ECO:0000256" key="3">
    <source>
        <dbReference type="ARBA" id="ARBA00022722"/>
    </source>
</evidence>
<accession>A0A1D9Q4T3</accession>
<dbReference type="PANTHER" id="PTHR23240">
    <property type="entry name" value="DNA CROSS-LINK REPAIR PROTEIN PSO2/SNM1-RELATED"/>
    <property type="match status" value="1"/>
</dbReference>
<evidence type="ECO:0000256" key="13">
    <source>
        <dbReference type="SAM" id="MobiDB-lite"/>
    </source>
</evidence>
<dbReference type="OMA" id="HEEYEIN"/>
<gene>
    <name evidence="15" type="ORF">sscle_05g047150</name>
</gene>
<feature type="region of interest" description="Disordered" evidence="13">
    <location>
        <begin position="1072"/>
        <end position="1117"/>
    </location>
</feature>
<feature type="region of interest" description="Disordered" evidence="13">
    <location>
        <begin position="966"/>
        <end position="987"/>
    </location>
</feature>